<dbReference type="PROSITE" id="PS50109">
    <property type="entry name" value="HIS_KIN"/>
    <property type="match status" value="1"/>
</dbReference>
<dbReference type="InterPro" id="IPR001789">
    <property type="entry name" value="Sig_transdc_resp-reg_receiver"/>
</dbReference>
<dbReference type="CDD" id="cd00082">
    <property type="entry name" value="HisKA"/>
    <property type="match status" value="1"/>
</dbReference>
<dbReference type="CDD" id="cd17546">
    <property type="entry name" value="REC_hyHK_CKI1_RcsC-like"/>
    <property type="match status" value="1"/>
</dbReference>
<evidence type="ECO:0000259" key="17">
    <source>
        <dbReference type="PROSITE" id="PS50113"/>
    </source>
</evidence>
<evidence type="ECO:0000313" key="20">
    <source>
        <dbReference type="Proteomes" id="UP000434052"/>
    </source>
</evidence>
<evidence type="ECO:0000256" key="5">
    <source>
        <dbReference type="ARBA" id="ARBA00022741"/>
    </source>
</evidence>
<feature type="domain" description="Response regulatory" evidence="15">
    <location>
        <begin position="782"/>
        <end position="901"/>
    </location>
</feature>
<dbReference type="InterPro" id="IPR000014">
    <property type="entry name" value="PAS"/>
</dbReference>
<evidence type="ECO:0000256" key="11">
    <source>
        <dbReference type="PROSITE-ProRule" id="PRU00169"/>
    </source>
</evidence>
<organism evidence="19 20">
    <name type="scientific">Oceanidesulfovibrio marinus</name>
    <dbReference type="NCBI Taxonomy" id="370038"/>
    <lineage>
        <taxon>Bacteria</taxon>
        <taxon>Pseudomonadati</taxon>
        <taxon>Thermodesulfobacteriota</taxon>
        <taxon>Desulfovibrionia</taxon>
        <taxon>Desulfovibrionales</taxon>
        <taxon>Desulfovibrionaceae</taxon>
        <taxon>Oceanidesulfovibrio</taxon>
    </lineage>
</organism>
<feature type="compositionally biased region" description="Polar residues" evidence="13">
    <location>
        <begin position="73"/>
        <end position="87"/>
    </location>
</feature>
<feature type="coiled-coil region" evidence="12">
    <location>
        <begin position="213"/>
        <end position="272"/>
    </location>
</feature>
<dbReference type="PANTHER" id="PTHR45339:SF1">
    <property type="entry name" value="HYBRID SIGNAL TRANSDUCTION HISTIDINE KINASE J"/>
    <property type="match status" value="1"/>
</dbReference>
<dbReference type="PROSITE" id="PS50113">
    <property type="entry name" value="PAC"/>
    <property type="match status" value="2"/>
</dbReference>
<feature type="coiled-coil region" evidence="12">
    <location>
        <begin position="503"/>
        <end position="537"/>
    </location>
</feature>
<dbReference type="InterPro" id="IPR004358">
    <property type="entry name" value="Sig_transdc_His_kin-like_C"/>
</dbReference>
<comment type="caution">
    <text evidence="19">The sequence shown here is derived from an EMBL/GenBank/DDBJ whole genome shotgun (WGS) entry which is preliminary data.</text>
</comment>
<keyword evidence="4" id="KW-0808">Transferase</keyword>
<dbReference type="PRINTS" id="PR00344">
    <property type="entry name" value="BCTRLSENSOR"/>
</dbReference>
<dbReference type="SMART" id="SM00387">
    <property type="entry name" value="HATPase_c"/>
    <property type="match status" value="1"/>
</dbReference>
<dbReference type="CDD" id="cd00130">
    <property type="entry name" value="PAS"/>
    <property type="match status" value="2"/>
</dbReference>
<keyword evidence="12" id="KW-0175">Coiled coil</keyword>
<dbReference type="GO" id="GO:0000155">
    <property type="term" value="F:phosphorelay sensor kinase activity"/>
    <property type="evidence" value="ECO:0007669"/>
    <property type="project" value="InterPro"/>
</dbReference>
<evidence type="ECO:0000256" key="10">
    <source>
        <dbReference type="ARBA" id="ARBA00068150"/>
    </source>
</evidence>
<dbReference type="InterPro" id="IPR000700">
    <property type="entry name" value="PAS-assoc_C"/>
</dbReference>
<keyword evidence="5" id="KW-0547">Nucleotide-binding</keyword>
<proteinExistence type="predicted"/>
<feature type="region of interest" description="Disordered" evidence="13">
    <location>
        <begin position="68"/>
        <end position="94"/>
    </location>
</feature>
<evidence type="ECO:0000256" key="3">
    <source>
        <dbReference type="ARBA" id="ARBA00022553"/>
    </source>
</evidence>
<dbReference type="FunFam" id="3.30.565.10:FF:000010">
    <property type="entry name" value="Sensor histidine kinase RcsC"/>
    <property type="match status" value="1"/>
</dbReference>
<dbReference type="InterPro" id="IPR001387">
    <property type="entry name" value="Cro/C1-type_HTH"/>
</dbReference>
<dbReference type="SMART" id="SM00530">
    <property type="entry name" value="HTH_XRE"/>
    <property type="match status" value="1"/>
</dbReference>
<dbReference type="InterPro" id="IPR013655">
    <property type="entry name" value="PAS_fold_3"/>
</dbReference>
<evidence type="ECO:0000256" key="2">
    <source>
        <dbReference type="ARBA" id="ARBA00012438"/>
    </source>
</evidence>
<feature type="domain" description="HTH cro/C1-type" evidence="18">
    <location>
        <begin position="10"/>
        <end position="64"/>
    </location>
</feature>
<dbReference type="SUPFAM" id="SSF55874">
    <property type="entry name" value="ATPase domain of HSP90 chaperone/DNA topoisomerase II/histidine kinase"/>
    <property type="match status" value="1"/>
</dbReference>
<evidence type="ECO:0000256" key="13">
    <source>
        <dbReference type="SAM" id="MobiDB-lite"/>
    </source>
</evidence>
<keyword evidence="6" id="KW-0418">Kinase</keyword>
<dbReference type="InterPro" id="IPR011006">
    <property type="entry name" value="CheY-like_superfamily"/>
</dbReference>
<comment type="subunit">
    <text evidence="9">At low DSF concentrations, interacts with RpfF.</text>
</comment>
<feature type="domain" description="PAS" evidence="16">
    <location>
        <begin position="262"/>
        <end position="320"/>
    </location>
</feature>
<evidence type="ECO:0000259" key="14">
    <source>
        <dbReference type="PROSITE" id="PS50109"/>
    </source>
</evidence>
<evidence type="ECO:0000256" key="7">
    <source>
        <dbReference type="ARBA" id="ARBA00022840"/>
    </source>
</evidence>
<dbReference type="Gene3D" id="1.10.260.40">
    <property type="entry name" value="lambda repressor-like DNA-binding domains"/>
    <property type="match status" value="1"/>
</dbReference>
<dbReference type="InterPro" id="IPR003661">
    <property type="entry name" value="HisK_dim/P_dom"/>
</dbReference>
<dbReference type="SMART" id="SM00086">
    <property type="entry name" value="PAC"/>
    <property type="match status" value="3"/>
</dbReference>
<evidence type="ECO:0000256" key="9">
    <source>
        <dbReference type="ARBA" id="ARBA00064003"/>
    </source>
</evidence>
<dbReference type="PANTHER" id="PTHR45339">
    <property type="entry name" value="HYBRID SIGNAL TRANSDUCTION HISTIDINE KINASE J"/>
    <property type="match status" value="1"/>
</dbReference>
<dbReference type="SMART" id="SM00091">
    <property type="entry name" value="PAS"/>
    <property type="match status" value="2"/>
</dbReference>
<sequence length="902" mass="101252">MIKKAFGKRLRSLRNLAGLTQEYLSTELGITPEHLSNIERGRATPSFKLIENIAKTLGTEPANLFLFPPSGQDDISQENSTAGPQREQQPDEEGCVSLSDYSLYITDVGRWEYDVVSDTYQWSDAIYRMFGVSKAAFTPTWEGLMGLTPKKDFQAIKMCWKTLLGGQPVGPFTFRTLNQHSGVRHLIAKAEPFFDEQGNLSSIRGVTIDYTEQKNLEEALRRLQQTLEGQVQRRTSELHSMITTLGEEIAVRKQAEEQARQFSQRLSLAMEIAALGIWDYDRDTEILRIDESLVRSLGYGPSEAEAPLRIWEERIHPKDRPLHDAARYAFVNEEVDNYQATFRLRTAQGDWVWFHSIGRTSVCDSQQKPLRITGTFQNITEMKHAELARITSEERLRHLVEQVREIFWVMEADRKKSFLSPHFERILKIDPVEVIEDPEAFLRRVHPEDRARIKNALQRQWAGVENLDETYRIIMPDDTIRVIHARTFPVLDEEGSILRLVGVADDITESMEINRELERAKEEAEEASRAKSGFLANMSHEIRTPLNGILAFLQLLAHTDLDQEQNELVRLARSSGSSLLEIVNDILDISRIEAGGMQLQETEFSLQELTDALTSVFRPLAEQKGLKLNSRIDGDIAALLLGDPARIKQILFNLVGNAVKFTHEGSVTISASLDGNADGDRHLIRLEVADTGPGIPENMLQSIFETFIQAGGPGEMPSSGTGLGLAIVKRLAELMGGSVSVRSVLGDGSCFQVLLPLQAASVQPQGQTPNASDMPGSSRPLRALVAEDDQVNRKALTRMLQILGHEVICTSNGHEAIEQIELQEPDVLLLDIRMPEMSGYEVTQRIREGVYEKIPKDIPIIAVTAFALREDEERIQAAGVDGFLAKPFTMEELRDILDSVLQ</sequence>
<evidence type="ECO:0000313" key="19">
    <source>
        <dbReference type="EMBL" id="TVM32849.1"/>
    </source>
</evidence>
<dbReference type="SMART" id="SM00388">
    <property type="entry name" value="HisKA"/>
    <property type="match status" value="1"/>
</dbReference>
<dbReference type="Gene3D" id="1.10.287.130">
    <property type="match status" value="1"/>
</dbReference>
<gene>
    <name evidence="19" type="ORF">DQK91_14175</name>
</gene>
<dbReference type="EMBL" id="QMIF01000009">
    <property type="protein sequence ID" value="TVM32849.1"/>
    <property type="molecule type" value="Genomic_DNA"/>
</dbReference>
<dbReference type="EC" id="2.7.13.3" evidence="2"/>
<keyword evidence="3 11" id="KW-0597">Phosphoprotein</keyword>
<dbReference type="GO" id="GO:0005524">
    <property type="term" value="F:ATP binding"/>
    <property type="evidence" value="ECO:0007669"/>
    <property type="project" value="UniProtKB-KW"/>
</dbReference>
<dbReference type="FunFam" id="1.10.287.130:FF:000002">
    <property type="entry name" value="Two-component osmosensing histidine kinase"/>
    <property type="match status" value="1"/>
</dbReference>
<dbReference type="InterPro" id="IPR036097">
    <property type="entry name" value="HisK_dim/P_sf"/>
</dbReference>
<dbReference type="Pfam" id="PF08447">
    <property type="entry name" value="PAS_3"/>
    <property type="match status" value="3"/>
</dbReference>
<reference evidence="19 20" key="1">
    <citation type="submission" date="2018-06" db="EMBL/GenBank/DDBJ databases">
        <title>Complete genome of Desulfovibrio marinus P48SEP.</title>
        <authorList>
            <person name="Crispim J.S."/>
            <person name="Vidigal P.M.P."/>
            <person name="Silva L.C.F."/>
            <person name="Araujo L.C."/>
            <person name="Laguardia C.N."/>
            <person name="Dias R.S."/>
            <person name="Sousa M.P."/>
            <person name="Paula S.O."/>
            <person name="Silva C."/>
        </authorList>
    </citation>
    <scope>NUCLEOTIDE SEQUENCE [LARGE SCALE GENOMIC DNA]</scope>
    <source>
        <strain evidence="19 20">P48SEP</strain>
    </source>
</reference>
<feature type="domain" description="PAC" evidence="17">
    <location>
        <begin position="170"/>
        <end position="222"/>
    </location>
</feature>
<dbReference type="InterPro" id="IPR036890">
    <property type="entry name" value="HATPase_C_sf"/>
</dbReference>
<dbReference type="PROSITE" id="PS50943">
    <property type="entry name" value="HTH_CROC1"/>
    <property type="match status" value="1"/>
</dbReference>
<evidence type="ECO:0000256" key="4">
    <source>
        <dbReference type="ARBA" id="ARBA00022679"/>
    </source>
</evidence>
<dbReference type="Pfam" id="PF02518">
    <property type="entry name" value="HATPase_c"/>
    <property type="match status" value="1"/>
</dbReference>
<evidence type="ECO:0000256" key="1">
    <source>
        <dbReference type="ARBA" id="ARBA00000085"/>
    </source>
</evidence>
<feature type="domain" description="PAS" evidence="16">
    <location>
        <begin position="392"/>
        <end position="459"/>
    </location>
</feature>
<accession>A0A6P1ZIJ6</accession>
<dbReference type="InterPro" id="IPR005467">
    <property type="entry name" value="His_kinase_dom"/>
</dbReference>
<keyword evidence="8" id="KW-0902">Two-component regulatory system</keyword>
<dbReference type="InterPro" id="IPR003594">
    <property type="entry name" value="HATPase_dom"/>
</dbReference>
<dbReference type="CDD" id="cd16922">
    <property type="entry name" value="HATPase_EvgS-ArcB-TorS-like"/>
    <property type="match status" value="1"/>
</dbReference>
<evidence type="ECO:0000259" key="15">
    <source>
        <dbReference type="PROSITE" id="PS50110"/>
    </source>
</evidence>
<dbReference type="Gene3D" id="3.40.50.2300">
    <property type="match status" value="1"/>
</dbReference>
<evidence type="ECO:0000259" key="18">
    <source>
        <dbReference type="PROSITE" id="PS50943"/>
    </source>
</evidence>
<dbReference type="OrthoDB" id="5440983at2"/>
<dbReference type="InterPro" id="IPR010982">
    <property type="entry name" value="Lambda_DNA-bd_dom_sf"/>
</dbReference>
<dbReference type="CDD" id="cd00093">
    <property type="entry name" value="HTH_XRE"/>
    <property type="match status" value="1"/>
</dbReference>
<dbReference type="SUPFAM" id="SSF52172">
    <property type="entry name" value="CheY-like"/>
    <property type="match status" value="1"/>
</dbReference>
<dbReference type="SMART" id="SM00448">
    <property type="entry name" value="REC"/>
    <property type="match status" value="1"/>
</dbReference>
<keyword evidence="7" id="KW-0067">ATP-binding</keyword>
<evidence type="ECO:0000256" key="6">
    <source>
        <dbReference type="ARBA" id="ARBA00022777"/>
    </source>
</evidence>
<dbReference type="SUPFAM" id="SSF47384">
    <property type="entry name" value="Homodimeric domain of signal transducing histidine kinase"/>
    <property type="match status" value="1"/>
</dbReference>
<comment type="catalytic activity">
    <reaction evidence="1">
        <text>ATP + protein L-histidine = ADP + protein N-phospho-L-histidine.</text>
        <dbReference type="EC" id="2.7.13.3"/>
    </reaction>
</comment>
<dbReference type="NCBIfam" id="TIGR00229">
    <property type="entry name" value="sensory_box"/>
    <property type="match status" value="2"/>
</dbReference>
<feature type="domain" description="PAC" evidence="17">
    <location>
        <begin position="467"/>
        <end position="519"/>
    </location>
</feature>
<dbReference type="PROSITE" id="PS50112">
    <property type="entry name" value="PAS"/>
    <property type="match status" value="2"/>
</dbReference>
<feature type="domain" description="Histidine kinase" evidence="14">
    <location>
        <begin position="537"/>
        <end position="759"/>
    </location>
</feature>
<dbReference type="AlphaFoldDB" id="A0A6P1ZIJ6"/>
<protein>
    <recommendedName>
        <fullName evidence="10">Sensory/regulatory protein RpfC</fullName>
        <ecNumber evidence="2">2.7.13.3</ecNumber>
    </recommendedName>
</protein>
<dbReference type="Gene3D" id="3.30.450.20">
    <property type="entry name" value="PAS domain"/>
    <property type="match status" value="3"/>
</dbReference>
<dbReference type="SUPFAM" id="SSF47413">
    <property type="entry name" value="lambda repressor-like DNA-binding domains"/>
    <property type="match status" value="1"/>
</dbReference>
<dbReference type="Proteomes" id="UP000434052">
    <property type="component" value="Unassembled WGS sequence"/>
</dbReference>
<evidence type="ECO:0000256" key="12">
    <source>
        <dbReference type="SAM" id="Coils"/>
    </source>
</evidence>
<dbReference type="InterPro" id="IPR035965">
    <property type="entry name" value="PAS-like_dom_sf"/>
</dbReference>
<dbReference type="Pfam" id="PF00512">
    <property type="entry name" value="HisKA"/>
    <property type="match status" value="1"/>
</dbReference>
<dbReference type="SUPFAM" id="SSF55785">
    <property type="entry name" value="PYP-like sensor domain (PAS domain)"/>
    <property type="match status" value="3"/>
</dbReference>
<name>A0A6P1ZIJ6_9BACT</name>
<dbReference type="InterPro" id="IPR001610">
    <property type="entry name" value="PAC"/>
</dbReference>
<dbReference type="RefSeq" id="WP_144306031.1">
    <property type="nucleotide sequence ID" value="NZ_QMIF01000009.1"/>
</dbReference>
<dbReference type="Pfam" id="PF00072">
    <property type="entry name" value="Response_reg"/>
    <property type="match status" value="1"/>
</dbReference>
<dbReference type="PROSITE" id="PS50110">
    <property type="entry name" value="RESPONSE_REGULATORY"/>
    <property type="match status" value="1"/>
</dbReference>
<evidence type="ECO:0000256" key="8">
    <source>
        <dbReference type="ARBA" id="ARBA00023012"/>
    </source>
</evidence>
<dbReference type="Pfam" id="PF01381">
    <property type="entry name" value="HTH_3"/>
    <property type="match status" value="1"/>
</dbReference>
<dbReference type="Gene3D" id="3.30.565.10">
    <property type="entry name" value="Histidine kinase-like ATPase, C-terminal domain"/>
    <property type="match status" value="1"/>
</dbReference>
<evidence type="ECO:0000259" key="16">
    <source>
        <dbReference type="PROSITE" id="PS50112"/>
    </source>
</evidence>
<feature type="modified residue" description="4-aspartylphosphate" evidence="11">
    <location>
        <position position="831"/>
    </location>
</feature>
<dbReference type="GO" id="GO:0003677">
    <property type="term" value="F:DNA binding"/>
    <property type="evidence" value="ECO:0007669"/>
    <property type="project" value="InterPro"/>
</dbReference>